<dbReference type="FunFam" id="1.10.510.10:FF:000571">
    <property type="entry name" value="Maternal embryonic leucine zipper kinase"/>
    <property type="match status" value="1"/>
</dbReference>
<name>A0A8H7ZZA3_9FUNG</name>
<gene>
    <name evidence="10" type="ORF">BJ554DRAFT_5634</name>
</gene>
<proteinExistence type="inferred from homology"/>
<dbReference type="GO" id="GO:0004674">
    <property type="term" value="F:protein serine/threonine kinase activity"/>
    <property type="evidence" value="ECO:0007669"/>
    <property type="project" value="UniProtKB-KW"/>
</dbReference>
<feature type="domain" description="Protein kinase" evidence="9">
    <location>
        <begin position="260"/>
        <end position="502"/>
    </location>
</feature>
<dbReference type="InterPro" id="IPR011009">
    <property type="entry name" value="Kinase-like_dom_sf"/>
</dbReference>
<dbReference type="InterPro" id="IPR000719">
    <property type="entry name" value="Prot_kinase_dom"/>
</dbReference>
<dbReference type="GO" id="GO:0035556">
    <property type="term" value="P:intracellular signal transduction"/>
    <property type="evidence" value="ECO:0007669"/>
    <property type="project" value="TreeGrafter"/>
</dbReference>
<dbReference type="Proteomes" id="UP000673691">
    <property type="component" value="Unassembled WGS sequence"/>
</dbReference>
<dbReference type="InterPro" id="IPR008271">
    <property type="entry name" value="Ser/Thr_kinase_AS"/>
</dbReference>
<evidence type="ECO:0000256" key="6">
    <source>
        <dbReference type="ARBA" id="ARBA00022840"/>
    </source>
</evidence>
<feature type="compositionally biased region" description="Low complexity" evidence="8">
    <location>
        <begin position="15"/>
        <end position="30"/>
    </location>
</feature>
<dbReference type="GO" id="GO:0005737">
    <property type="term" value="C:cytoplasm"/>
    <property type="evidence" value="ECO:0007669"/>
    <property type="project" value="TreeGrafter"/>
</dbReference>
<evidence type="ECO:0000259" key="9">
    <source>
        <dbReference type="PROSITE" id="PS50011"/>
    </source>
</evidence>
<organism evidence="10 11">
    <name type="scientific">Olpidium bornovanus</name>
    <dbReference type="NCBI Taxonomy" id="278681"/>
    <lineage>
        <taxon>Eukaryota</taxon>
        <taxon>Fungi</taxon>
        <taxon>Fungi incertae sedis</taxon>
        <taxon>Olpidiomycota</taxon>
        <taxon>Olpidiomycotina</taxon>
        <taxon>Olpidiomycetes</taxon>
        <taxon>Olpidiales</taxon>
        <taxon>Olpidiaceae</taxon>
        <taxon>Olpidium</taxon>
    </lineage>
</organism>
<dbReference type="InterPro" id="IPR017441">
    <property type="entry name" value="Protein_kinase_ATP_BS"/>
</dbReference>
<protein>
    <submittedName>
        <fullName evidence="10">Kinase-like domain-containing protein</fullName>
    </submittedName>
</protein>
<dbReference type="PROSITE" id="PS00107">
    <property type="entry name" value="PROTEIN_KINASE_ATP"/>
    <property type="match status" value="1"/>
</dbReference>
<dbReference type="PROSITE" id="PS50011">
    <property type="entry name" value="PROTEIN_KINASE_DOM"/>
    <property type="match status" value="1"/>
</dbReference>
<evidence type="ECO:0000256" key="5">
    <source>
        <dbReference type="ARBA" id="ARBA00022777"/>
    </source>
</evidence>
<feature type="region of interest" description="Disordered" evidence="8">
    <location>
        <begin position="153"/>
        <end position="178"/>
    </location>
</feature>
<keyword evidence="2" id="KW-0723">Serine/threonine-protein kinase</keyword>
<accession>A0A8H7ZZA3</accession>
<evidence type="ECO:0000313" key="11">
    <source>
        <dbReference type="Proteomes" id="UP000673691"/>
    </source>
</evidence>
<keyword evidence="11" id="KW-1185">Reference proteome</keyword>
<keyword evidence="5" id="KW-0418">Kinase</keyword>
<dbReference type="PANTHER" id="PTHR24346:SF82">
    <property type="entry name" value="KP78A-RELATED"/>
    <property type="match status" value="1"/>
</dbReference>
<feature type="region of interest" description="Disordered" evidence="8">
    <location>
        <begin position="1"/>
        <end position="121"/>
    </location>
</feature>
<feature type="compositionally biased region" description="Low complexity" evidence="8">
    <location>
        <begin position="68"/>
        <end position="84"/>
    </location>
</feature>
<dbReference type="PANTHER" id="PTHR24346">
    <property type="entry name" value="MAP/MICROTUBULE AFFINITY-REGULATING KINASE"/>
    <property type="match status" value="1"/>
</dbReference>
<sequence length="502" mass="53077">MREGPLLPRPTSLPAAAAAQQGHRACRAAAPSPPPPPRPFPPPPPRPDAPPPRHRLRRAPRSPPRPALAPAADPASDAAAAAADRPSRPGTPSIAPPSAMSSPASAATPSTVRSDLTLTNEDAADLPAAAPAPAHAGQFPSEHRLLFLASTTAASRGPPPKHADQDAGGCRGGRGGDAKRLPAAAAAAAEAALFQAAASFSTATTFSSSQVDGAGAAGTVQSRFAGHRAPPPRGLARPDWADIGRPLPAPASSRRIVASNRLGRTLGAGSMGKVRLATNLWSGEKLAAKIIPRAAVPVRPAFPDAYNKDENKDTRVLREGAIMGLLQHPHIVSLREVVCYPDCYYMFMEYVDGGQMLDYIIEHGKLKERHARKFALQIASALEYCHSNSVVHRDLKIENILVSKSGSIKIIDFGLANFYSRHSFLSTFCGSLYFAAPELLSAKVYTGPEVDIWSFGVVVYVLVCGKVPFDDHNMPALHSKIKRGAVEYPPWLSSGDSTRGFP</sequence>
<keyword evidence="6 7" id="KW-0067">ATP-binding</keyword>
<dbReference type="GO" id="GO:0005524">
    <property type="term" value="F:ATP binding"/>
    <property type="evidence" value="ECO:0007669"/>
    <property type="project" value="UniProtKB-UniRule"/>
</dbReference>
<comment type="similarity">
    <text evidence="1">Belongs to the protein kinase superfamily. CAMK Ser/Thr protein kinase family. NIM1 subfamily.</text>
</comment>
<dbReference type="PROSITE" id="PS00108">
    <property type="entry name" value="PROTEIN_KINASE_ST"/>
    <property type="match status" value="1"/>
</dbReference>
<feature type="binding site" evidence="7">
    <location>
        <position position="289"/>
    </location>
    <ligand>
        <name>ATP</name>
        <dbReference type="ChEBI" id="CHEBI:30616"/>
    </ligand>
</feature>
<dbReference type="OrthoDB" id="193931at2759"/>
<dbReference type="AlphaFoldDB" id="A0A8H7ZZA3"/>
<dbReference type="EMBL" id="JAEFCI010002676">
    <property type="protein sequence ID" value="KAG5462075.1"/>
    <property type="molecule type" value="Genomic_DNA"/>
</dbReference>
<evidence type="ECO:0000256" key="1">
    <source>
        <dbReference type="ARBA" id="ARBA00010791"/>
    </source>
</evidence>
<dbReference type="Gene3D" id="1.10.510.10">
    <property type="entry name" value="Transferase(Phosphotransferase) domain 1"/>
    <property type="match status" value="1"/>
</dbReference>
<evidence type="ECO:0000256" key="3">
    <source>
        <dbReference type="ARBA" id="ARBA00022679"/>
    </source>
</evidence>
<evidence type="ECO:0000313" key="10">
    <source>
        <dbReference type="EMBL" id="KAG5462075.1"/>
    </source>
</evidence>
<evidence type="ECO:0000256" key="7">
    <source>
        <dbReference type="PROSITE-ProRule" id="PRU10141"/>
    </source>
</evidence>
<feature type="compositionally biased region" description="Low complexity" evidence="8">
    <location>
        <begin position="91"/>
        <end position="111"/>
    </location>
</feature>
<comment type="caution">
    <text evidence="10">The sequence shown here is derived from an EMBL/GenBank/DDBJ whole genome shotgun (WGS) entry which is preliminary data.</text>
</comment>
<evidence type="ECO:0000256" key="8">
    <source>
        <dbReference type="SAM" id="MobiDB-lite"/>
    </source>
</evidence>
<dbReference type="SMART" id="SM00220">
    <property type="entry name" value="S_TKc"/>
    <property type="match status" value="1"/>
</dbReference>
<keyword evidence="3" id="KW-0808">Transferase</keyword>
<reference evidence="10 11" key="1">
    <citation type="journal article" name="Sci. Rep.">
        <title>Genome-scale phylogenetic analyses confirm Olpidium as the closest living zoosporic fungus to the non-flagellated, terrestrial fungi.</title>
        <authorList>
            <person name="Chang Y."/>
            <person name="Rochon D."/>
            <person name="Sekimoto S."/>
            <person name="Wang Y."/>
            <person name="Chovatia M."/>
            <person name="Sandor L."/>
            <person name="Salamov A."/>
            <person name="Grigoriev I.V."/>
            <person name="Stajich J.E."/>
            <person name="Spatafora J.W."/>
        </authorList>
    </citation>
    <scope>NUCLEOTIDE SEQUENCE [LARGE SCALE GENOMIC DNA]</scope>
    <source>
        <strain evidence="10">S191</strain>
    </source>
</reference>
<evidence type="ECO:0000256" key="2">
    <source>
        <dbReference type="ARBA" id="ARBA00022527"/>
    </source>
</evidence>
<keyword evidence="4 7" id="KW-0547">Nucleotide-binding</keyword>
<dbReference type="Pfam" id="PF00069">
    <property type="entry name" value="Pkinase"/>
    <property type="match status" value="1"/>
</dbReference>
<evidence type="ECO:0000256" key="4">
    <source>
        <dbReference type="ARBA" id="ARBA00022741"/>
    </source>
</evidence>
<dbReference type="GO" id="GO:0000226">
    <property type="term" value="P:microtubule cytoskeleton organization"/>
    <property type="evidence" value="ECO:0007669"/>
    <property type="project" value="TreeGrafter"/>
</dbReference>
<dbReference type="SUPFAM" id="SSF56112">
    <property type="entry name" value="Protein kinase-like (PK-like)"/>
    <property type="match status" value="1"/>
</dbReference>
<feature type="compositionally biased region" description="Pro residues" evidence="8">
    <location>
        <begin position="31"/>
        <end position="50"/>
    </location>
</feature>
<feature type="region of interest" description="Disordered" evidence="8">
    <location>
        <begin position="223"/>
        <end position="247"/>
    </location>
</feature>